<gene>
    <name evidence="7" type="ORF">CBOVIS_LOCUS3310</name>
</gene>
<dbReference type="EMBL" id="CADEPM010000002">
    <property type="protein sequence ID" value="CAB3400347.1"/>
    <property type="molecule type" value="Genomic_DNA"/>
</dbReference>
<sequence>MTLDVHSNPATPMLPKTTEKTAWSSIYIAGLCAIFQSTQFSIFFASMWPYILTLQHDVKQNDFGIVVALYSFSQCVCSPLFGYWSNKIKEVRLPLIVGFCIMAFGNLFYLSLQFWNNYHLYVMMAARFTAGAGTGNMSLLRAYVSTASNSHDRSRAIAFVSGGIALGSMLGPALQILFSTLGAEGVDILGFNLSIYTSPALFCLILNIFGLSIVIFLFNEKNTSMKRTNSDDGEVNESKFDRPDNLALFVCIATRFIQIFLTTTIESIGSAYSMMMFSFEKEEAVEMNAISHTVGGVIAALLYVSFIFTNIRKYLKMRLFTVLSITISLFWFVSTYPYPFYSQTVKISVNGSDADCDSQKYNWCETLTRVPIWNYYSGYVIVFGTAFSILNITTTTLFSKIIGQRPQGTYQGFYQMSGSVGRLTAPIMMSATYTLYGPKVPWVISMLLFSIVILMWIVFRNRMIPFDKRQARLREKNGK</sequence>
<evidence type="ECO:0000256" key="5">
    <source>
        <dbReference type="ARBA" id="ARBA00023136"/>
    </source>
</evidence>
<accession>A0A8S1ELB5</accession>
<evidence type="ECO:0008006" key="9">
    <source>
        <dbReference type="Google" id="ProtNLM"/>
    </source>
</evidence>
<feature type="transmembrane region" description="Helical" evidence="6">
    <location>
        <begin position="442"/>
        <end position="459"/>
    </location>
</feature>
<dbReference type="Pfam" id="PF07690">
    <property type="entry name" value="MFS_1"/>
    <property type="match status" value="1"/>
</dbReference>
<feature type="transmembrane region" description="Helical" evidence="6">
    <location>
        <begin position="289"/>
        <end position="308"/>
    </location>
</feature>
<feature type="transmembrane region" description="Helical" evidence="6">
    <location>
        <begin position="198"/>
        <end position="218"/>
    </location>
</feature>
<dbReference type="InterPro" id="IPR036259">
    <property type="entry name" value="MFS_trans_sf"/>
</dbReference>
<comment type="caution">
    <text evidence="7">The sequence shown here is derived from an EMBL/GenBank/DDBJ whole genome shotgun (WGS) entry which is preliminary data.</text>
</comment>
<dbReference type="SUPFAM" id="SSF103473">
    <property type="entry name" value="MFS general substrate transporter"/>
    <property type="match status" value="1"/>
</dbReference>
<dbReference type="PANTHER" id="PTHR23510:SF3">
    <property type="entry name" value="MAJOR FACILITATOR SUPERFAMILY DOMAIN-CONTAINING PROTEIN 8"/>
    <property type="match status" value="1"/>
</dbReference>
<dbReference type="OrthoDB" id="370281at2759"/>
<name>A0A8S1ELB5_9PELO</name>
<evidence type="ECO:0000256" key="3">
    <source>
        <dbReference type="ARBA" id="ARBA00022692"/>
    </source>
</evidence>
<keyword evidence="2" id="KW-0813">Transport</keyword>
<dbReference type="CDD" id="cd17326">
    <property type="entry name" value="MFS_MFSD8"/>
    <property type="match status" value="1"/>
</dbReference>
<feature type="transmembrane region" description="Helical" evidence="6">
    <location>
        <begin position="156"/>
        <end position="178"/>
    </location>
</feature>
<feature type="transmembrane region" description="Helical" evidence="6">
    <location>
        <begin position="376"/>
        <end position="398"/>
    </location>
</feature>
<feature type="transmembrane region" description="Helical" evidence="6">
    <location>
        <begin position="419"/>
        <end position="436"/>
    </location>
</feature>
<feature type="transmembrane region" description="Helical" evidence="6">
    <location>
        <begin position="246"/>
        <end position="269"/>
    </location>
</feature>
<dbReference type="InterPro" id="IPR001958">
    <property type="entry name" value="Tet-R_TetA/multi-R_MdtG-like"/>
</dbReference>
<feature type="transmembrane region" description="Helical" evidence="6">
    <location>
        <begin position="63"/>
        <end position="84"/>
    </location>
</feature>
<evidence type="ECO:0000256" key="4">
    <source>
        <dbReference type="ARBA" id="ARBA00022989"/>
    </source>
</evidence>
<feature type="transmembrane region" description="Helical" evidence="6">
    <location>
        <begin position="320"/>
        <end position="338"/>
    </location>
</feature>
<dbReference type="GO" id="GO:0022857">
    <property type="term" value="F:transmembrane transporter activity"/>
    <property type="evidence" value="ECO:0007669"/>
    <property type="project" value="InterPro"/>
</dbReference>
<keyword evidence="5 6" id="KW-0472">Membrane</keyword>
<dbReference type="InterPro" id="IPR011701">
    <property type="entry name" value="MFS"/>
</dbReference>
<feature type="transmembrane region" description="Helical" evidence="6">
    <location>
        <begin position="91"/>
        <end position="112"/>
    </location>
</feature>
<dbReference type="PANTHER" id="PTHR23510">
    <property type="entry name" value="INNER MEMBRANE TRANSPORT PROTEIN YAJR"/>
    <property type="match status" value="1"/>
</dbReference>
<comment type="subcellular location">
    <subcellularLocation>
        <location evidence="1">Endomembrane system</location>
        <topology evidence="1">Multi-pass membrane protein</topology>
    </subcellularLocation>
</comment>
<protein>
    <recommendedName>
        <fullName evidence="9">Major facilitator superfamily (MFS) profile domain-containing protein</fullName>
    </recommendedName>
</protein>
<evidence type="ECO:0000256" key="1">
    <source>
        <dbReference type="ARBA" id="ARBA00004127"/>
    </source>
</evidence>
<proteinExistence type="predicted"/>
<evidence type="ECO:0000313" key="7">
    <source>
        <dbReference type="EMBL" id="CAB3400347.1"/>
    </source>
</evidence>
<keyword evidence="4 6" id="KW-1133">Transmembrane helix</keyword>
<dbReference type="Proteomes" id="UP000494206">
    <property type="component" value="Unassembled WGS sequence"/>
</dbReference>
<evidence type="ECO:0000256" key="6">
    <source>
        <dbReference type="SAM" id="Phobius"/>
    </source>
</evidence>
<dbReference type="PRINTS" id="PR01035">
    <property type="entry name" value="TCRTETA"/>
</dbReference>
<keyword evidence="3 6" id="KW-0812">Transmembrane</keyword>
<dbReference type="AlphaFoldDB" id="A0A8S1ELB5"/>
<dbReference type="InterPro" id="IPR051068">
    <property type="entry name" value="MFS_Domain-Containing_Protein"/>
</dbReference>
<evidence type="ECO:0000313" key="8">
    <source>
        <dbReference type="Proteomes" id="UP000494206"/>
    </source>
</evidence>
<keyword evidence="8" id="KW-1185">Reference proteome</keyword>
<dbReference type="GO" id="GO:0005765">
    <property type="term" value="C:lysosomal membrane"/>
    <property type="evidence" value="ECO:0007669"/>
    <property type="project" value="TreeGrafter"/>
</dbReference>
<reference evidence="7 8" key="1">
    <citation type="submission" date="2020-04" db="EMBL/GenBank/DDBJ databases">
        <authorList>
            <person name="Laetsch R D."/>
            <person name="Stevens L."/>
            <person name="Kumar S."/>
            <person name="Blaxter L. M."/>
        </authorList>
    </citation>
    <scope>NUCLEOTIDE SEQUENCE [LARGE SCALE GENOMIC DNA]</scope>
</reference>
<organism evidence="7 8">
    <name type="scientific">Caenorhabditis bovis</name>
    <dbReference type="NCBI Taxonomy" id="2654633"/>
    <lineage>
        <taxon>Eukaryota</taxon>
        <taxon>Metazoa</taxon>
        <taxon>Ecdysozoa</taxon>
        <taxon>Nematoda</taxon>
        <taxon>Chromadorea</taxon>
        <taxon>Rhabditida</taxon>
        <taxon>Rhabditina</taxon>
        <taxon>Rhabditomorpha</taxon>
        <taxon>Rhabditoidea</taxon>
        <taxon>Rhabditidae</taxon>
        <taxon>Peloderinae</taxon>
        <taxon>Caenorhabditis</taxon>
    </lineage>
</organism>
<feature type="transmembrane region" description="Helical" evidence="6">
    <location>
        <begin position="118"/>
        <end position="144"/>
    </location>
</feature>
<dbReference type="Gene3D" id="1.20.1250.20">
    <property type="entry name" value="MFS general substrate transporter like domains"/>
    <property type="match status" value="1"/>
</dbReference>
<dbReference type="GO" id="GO:0012505">
    <property type="term" value="C:endomembrane system"/>
    <property type="evidence" value="ECO:0007669"/>
    <property type="project" value="UniProtKB-SubCell"/>
</dbReference>
<feature type="transmembrane region" description="Helical" evidence="6">
    <location>
        <begin position="26"/>
        <end position="51"/>
    </location>
</feature>
<evidence type="ECO:0000256" key="2">
    <source>
        <dbReference type="ARBA" id="ARBA00022448"/>
    </source>
</evidence>